<dbReference type="Proteomes" id="UP000774000">
    <property type="component" value="Unassembled WGS sequence"/>
</dbReference>
<dbReference type="InterPro" id="IPR053195">
    <property type="entry name" value="Bax-like"/>
</dbReference>
<feature type="transmembrane region" description="Helical" evidence="1">
    <location>
        <begin position="20"/>
        <end position="38"/>
    </location>
</feature>
<evidence type="ECO:0000259" key="2">
    <source>
        <dbReference type="SMART" id="SM00047"/>
    </source>
</evidence>
<sequence length="326" mass="38118">MDFNLMESAENLSIGQAKVILIVFILTILLLIVGLEVFESRNRLSDGQLKSRPEVQINLPKPEYKEVNYESYKQWEKLLDNYKVDQAGRLLEIPPVKIVEFPENMGQIDSIDKRKRIFFNIVAIGAYHANKRILRQRDKVTQLFNQYYVFGHLGEQGKAWLKDKFEQYGVKEKGDWQTRVSRLKKRLDIIPLSLILAQAASESGWGTSRFAIKANNIFGEWTFDPNEPGIIPKRRPTGATYKIRKFPSIEAAINSYLLNLNTHFAYNRLREIRSELRKEENKLNSLQLSAGIIKYSEKREEYVEQINNIIKYNNLRKFDELLRTDK</sequence>
<dbReference type="GO" id="GO:0004040">
    <property type="term" value="F:amidase activity"/>
    <property type="evidence" value="ECO:0007669"/>
    <property type="project" value="InterPro"/>
</dbReference>
<keyword evidence="1" id="KW-1133">Transmembrane helix</keyword>
<organism evidence="3 4">
    <name type="scientific">Halanaerobacter jeridensis</name>
    <dbReference type="NCBI Taxonomy" id="706427"/>
    <lineage>
        <taxon>Bacteria</taxon>
        <taxon>Bacillati</taxon>
        <taxon>Bacillota</taxon>
        <taxon>Clostridia</taxon>
        <taxon>Halanaerobiales</taxon>
        <taxon>Halobacteroidaceae</taxon>
        <taxon>Halanaerobacter</taxon>
    </lineage>
</organism>
<dbReference type="SMART" id="SM00047">
    <property type="entry name" value="LYZ2"/>
    <property type="match status" value="1"/>
</dbReference>
<dbReference type="RefSeq" id="WP_204701232.1">
    <property type="nucleotide sequence ID" value="NZ_JAFBDQ010000005.1"/>
</dbReference>
<keyword evidence="1" id="KW-0472">Membrane</keyword>
<evidence type="ECO:0000313" key="4">
    <source>
        <dbReference type="Proteomes" id="UP000774000"/>
    </source>
</evidence>
<dbReference type="AlphaFoldDB" id="A0A938XVP1"/>
<dbReference type="Gene3D" id="1.10.530.10">
    <property type="match status" value="1"/>
</dbReference>
<dbReference type="InterPro" id="IPR002901">
    <property type="entry name" value="MGlyc_endo_b_GlcNAc-like_dom"/>
</dbReference>
<dbReference type="Pfam" id="PF01832">
    <property type="entry name" value="Glucosaminidase"/>
    <property type="match status" value="1"/>
</dbReference>
<protein>
    <submittedName>
        <fullName evidence="3">Bax protein</fullName>
    </submittedName>
</protein>
<dbReference type="PANTHER" id="PTHR40572:SF1">
    <property type="entry name" value="PROTEIN BAX"/>
    <property type="match status" value="1"/>
</dbReference>
<dbReference type="EMBL" id="JAFBDQ010000005">
    <property type="protein sequence ID" value="MBM7556457.1"/>
    <property type="molecule type" value="Genomic_DNA"/>
</dbReference>
<proteinExistence type="predicted"/>
<keyword evidence="4" id="KW-1185">Reference proteome</keyword>
<reference evidence="3" key="1">
    <citation type="submission" date="2021-01" db="EMBL/GenBank/DDBJ databases">
        <title>Genomic Encyclopedia of Type Strains, Phase IV (KMG-IV): sequencing the most valuable type-strain genomes for metagenomic binning, comparative biology and taxonomic classification.</title>
        <authorList>
            <person name="Goeker M."/>
        </authorList>
    </citation>
    <scope>NUCLEOTIDE SEQUENCE</scope>
    <source>
        <strain evidence="3">DSM 23230</strain>
    </source>
</reference>
<evidence type="ECO:0000313" key="3">
    <source>
        <dbReference type="EMBL" id="MBM7556457.1"/>
    </source>
</evidence>
<comment type="caution">
    <text evidence="3">The sequence shown here is derived from an EMBL/GenBank/DDBJ whole genome shotgun (WGS) entry which is preliminary data.</text>
</comment>
<gene>
    <name evidence="3" type="ORF">JOC47_001300</name>
</gene>
<feature type="domain" description="Mannosyl-glycoprotein endo-beta-N-acetylglucosamidase-like" evidence="2">
    <location>
        <begin position="169"/>
        <end position="313"/>
    </location>
</feature>
<dbReference type="PANTHER" id="PTHR40572">
    <property type="entry name" value="PROTEIN BAX"/>
    <property type="match status" value="1"/>
</dbReference>
<accession>A0A938XVP1</accession>
<name>A0A938XVP1_9FIRM</name>
<evidence type="ECO:0000256" key="1">
    <source>
        <dbReference type="SAM" id="Phobius"/>
    </source>
</evidence>
<keyword evidence="1" id="KW-0812">Transmembrane</keyword>